<proteinExistence type="predicted"/>
<dbReference type="OrthoDB" id="4368973at2"/>
<accession>A0A1W9ZC98</accession>
<dbReference type="AlphaFoldDB" id="A0A1W9ZC98"/>
<evidence type="ECO:0000259" key="2">
    <source>
        <dbReference type="Pfam" id="PF02470"/>
    </source>
</evidence>
<protein>
    <submittedName>
        <fullName evidence="3">Mammalian cell entry protein</fullName>
    </submittedName>
</protein>
<dbReference type="InterPro" id="IPR003399">
    <property type="entry name" value="Mce/MlaD"/>
</dbReference>
<evidence type="ECO:0000256" key="1">
    <source>
        <dbReference type="SAM" id="MobiDB-lite"/>
    </source>
</evidence>
<keyword evidence="4" id="KW-1185">Reference proteome</keyword>
<dbReference type="Proteomes" id="UP000192707">
    <property type="component" value="Unassembled WGS sequence"/>
</dbReference>
<sequence>MNVDSLPIPGSDYHDGYDITIEFANVLNLPERAKVVMDGTKVGIVTRMDLTHTGVDVTSRIKRGVVVPANIHSVLQQATVLGDTYIALERDQDDHSAAPPLKPGGRIPAVRTTSPPQLEDTIASMANFIGSGVIQKAQTSIIEINRVTPPRAEARQIASRVATDLGDLSQNMDNVELWLNGLSQAGSIMGTNAQNFKFWFSPLGVEGFHHNFIVTHFLAPLLPTLGTVYFNGYWLVPVLESVSGALEAVQRSKWAFDEELPRFQKVASDYLLPERKYPAINITSIVGPDGRELSGDVQQVLRMIGAMP</sequence>
<evidence type="ECO:0000313" key="3">
    <source>
        <dbReference type="EMBL" id="ORA11444.1"/>
    </source>
</evidence>
<gene>
    <name evidence="3" type="ORF">BST14_18680</name>
</gene>
<dbReference type="InterPro" id="IPR052336">
    <property type="entry name" value="MlaD_Phospholipid_Transporter"/>
</dbReference>
<dbReference type="PANTHER" id="PTHR33371:SF4">
    <property type="entry name" value="INTERMEMBRANE PHOSPHOLIPID TRANSPORT SYSTEM BINDING PROTEIN MLAD"/>
    <property type="match status" value="1"/>
</dbReference>
<dbReference type="EMBL" id="MVHG01000053">
    <property type="protein sequence ID" value="ORA11444.1"/>
    <property type="molecule type" value="Genomic_DNA"/>
</dbReference>
<name>A0A1W9ZC98_MYCAI</name>
<comment type="caution">
    <text evidence="3">The sequence shown here is derived from an EMBL/GenBank/DDBJ whole genome shotgun (WGS) entry which is preliminary data.</text>
</comment>
<reference evidence="3 4" key="1">
    <citation type="submission" date="2016-12" db="EMBL/GenBank/DDBJ databases">
        <title>The new phylogeny of genus Mycobacterium.</title>
        <authorList>
            <person name="Tortoli E."/>
            <person name="Trovato A."/>
            <person name="Cirillo D.M."/>
        </authorList>
    </citation>
    <scope>NUCLEOTIDE SEQUENCE [LARGE SCALE GENOMIC DNA]</scope>
    <source>
        <strain evidence="3 4">DSM 45069</strain>
    </source>
</reference>
<feature type="region of interest" description="Disordered" evidence="1">
    <location>
        <begin position="94"/>
        <end position="113"/>
    </location>
</feature>
<dbReference type="Pfam" id="PF02470">
    <property type="entry name" value="MlaD"/>
    <property type="match status" value="1"/>
</dbReference>
<dbReference type="PANTHER" id="PTHR33371">
    <property type="entry name" value="INTERMEMBRANE PHOSPHOLIPID TRANSPORT SYSTEM BINDING PROTEIN MLAD-RELATED"/>
    <property type="match status" value="1"/>
</dbReference>
<feature type="domain" description="Mce/MlaD" evidence="2">
    <location>
        <begin position="15"/>
        <end position="89"/>
    </location>
</feature>
<evidence type="ECO:0000313" key="4">
    <source>
        <dbReference type="Proteomes" id="UP000192707"/>
    </source>
</evidence>
<organism evidence="3 4">
    <name type="scientific">Mycobacterium arosiense ATCC BAA-1401 = DSM 45069</name>
    <dbReference type="NCBI Taxonomy" id="1265311"/>
    <lineage>
        <taxon>Bacteria</taxon>
        <taxon>Bacillati</taxon>
        <taxon>Actinomycetota</taxon>
        <taxon>Actinomycetes</taxon>
        <taxon>Mycobacteriales</taxon>
        <taxon>Mycobacteriaceae</taxon>
        <taxon>Mycobacterium</taxon>
        <taxon>Mycobacterium avium complex (MAC)</taxon>
    </lineage>
</organism>